<dbReference type="RefSeq" id="WP_138657289.1">
    <property type="nucleotide sequence ID" value="NZ_VATY01000001.1"/>
</dbReference>
<comment type="caution">
    <text evidence="3">The sequence shown here is derived from an EMBL/GenBank/DDBJ whole genome shotgun (WGS) entry which is preliminary data.</text>
</comment>
<dbReference type="PANTHER" id="PTHR46825:SF9">
    <property type="entry name" value="BETA-LACTAMASE-RELATED DOMAIN-CONTAINING PROTEIN"/>
    <property type="match status" value="1"/>
</dbReference>
<evidence type="ECO:0000259" key="2">
    <source>
        <dbReference type="Pfam" id="PF00144"/>
    </source>
</evidence>
<dbReference type="AlphaFoldDB" id="A0A5S3PWB8"/>
<protein>
    <submittedName>
        <fullName evidence="3">Beta-lactamase family protein</fullName>
    </submittedName>
</protein>
<accession>A0A5S3PWB8</accession>
<dbReference type="Gene3D" id="3.40.710.10">
    <property type="entry name" value="DD-peptidase/beta-lactamase superfamily"/>
    <property type="match status" value="1"/>
</dbReference>
<dbReference type="PANTHER" id="PTHR46825">
    <property type="entry name" value="D-ALANYL-D-ALANINE-CARBOXYPEPTIDASE/ENDOPEPTIDASE AMPH"/>
    <property type="match status" value="1"/>
</dbReference>
<organism evidence="3 4">
    <name type="scientific">Maribacter algarum</name>
    <name type="common">ex Zhang et al. 2020</name>
    <dbReference type="NCBI Taxonomy" id="2578118"/>
    <lineage>
        <taxon>Bacteria</taxon>
        <taxon>Pseudomonadati</taxon>
        <taxon>Bacteroidota</taxon>
        <taxon>Flavobacteriia</taxon>
        <taxon>Flavobacteriales</taxon>
        <taxon>Flavobacteriaceae</taxon>
        <taxon>Maribacter</taxon>
    </lineage>
</organism>
<evidence type="ECO:0000313" key="4">
    <source>
        <dbReference type="Proteomes" id="UP000310314"/>
    </source>
</evidence>
<dbReference type="Proteomes" id="UP000310314">
    <property type="component" value="Unassembled WGS sequence"/>
</dbReference>
<evidence type="ECO:0000256" key="1">
    <source>
        <dbReference type="SAM" id="SignalP"/>
    </source>
</evidence>
<gene>
    <name evidence="3" type="ORF">FEE95_07665</name>
</gene>
<dbReference type="OrthoDB" id="9793489at2"/>
<dbReference type="Pfam" id="PF00144">
    <property type="entry name" value="Beta-lactamase"/>
    <property type="match status" value="1"/>
</dbReference>
<dbReference type="InterPro" id="IPR050491">
    <property type="entry name" value="AmpC-like"/>
</dbReference>
<reference evidence="3 4" key="1">
    <citation type="submission" date="2019-05" db="EMBL/GenBank/DDBJ databases">
        <authorList>
            <person name="Zhang J.-Y."/>
            <person name="Feg X."/>
            <person name="Du Z.-J."/>
        </authorList>
    </citation>
    <scope>NUCLEOTIDE SEQUENCE [LARGE SCALE GENOMIC DNA]</scope>
    <source>
        <strain evidence="3 4">RZ26</strain>
    </source>
</reference>
<feature type="chain" id="PRO_5024375863" evidence="1">
    <location>
        <begin position="19"/>
        <end position="568"/>
    </location>
</feature>
<keyword evidence="4" id="KW-1185">Reference proteome</keyword>
<dbReference type="SUPFAM" id="SSF56601">
    <property type="entry name" value="beta-lactamase/transpeptidase-like"/>
    <property type="match status" value="1"/>
</dbReference>
<name>A0A5S3PWB8_9FLAO</name>
<evidence type="ECO:0000313" key="3">
    <source>
        <dbReference type="EMBL" id="TMM59301.1"/>
    </source>
</evidence>
<sequence length="568" mass="63294">MKSLFTALLLFAITISFSQEVKKRQITPAQIDDVFSQWDTADRPGIAVGVLNDGEIVYTKGYGLANLEHKIPISAETRFHIGDIAKEFTVYSLLLLEQRGQLSLKDDIRMHMPKLKSFPNSISIEQLTHHTGGLNNDEVFKALAGWRAEDVFTKEQAYTMIQNQARSVPNSGSVQRFSDAGFLILEDLIAKISKMSYTDFVTKEIFEPLGMKNSIYDTQGAVIANKAQGYFAQNDGFISSNMSHSHTLLSDVYTTVGDMCLWAKELGDPKIGTTQMVEKFDRLSVVDGRTLEEVNTSLYTGGHRYWNFRGAKKLYHVEVAGGYASKLIRYPDYYLAVVIMGNDGAYNGYAGTGASALYIEDFLDSSSGEASASINSKVLSKKQLANFEGDYWDVTNYSTRKIHIVNDTLRYSRGPGNESALVPLTKNSFKMISPVEVSVNFDTRAVPKTMNVTVGDDSFHLVAFDANASWAKNLDMFTGNYYANTLDTSYSLTIDQGKLALIHPRLEPVQLSPRVQDLFAGNQRHFSSLAFERDLNGIVKGFRLATNGVSDIWFQKEESSSQNLEKTK</sequence>
<dbReference type="InterPro" id="IPR001466">
    <property type="entry name" value="Beta-lactam-related"/>
</dbReference>
<dbReference type="InterPro" id="IPR012338">
    <property type="entry name" value="Beta-lactam/transpept-like"/>
</dbReference>
<keyword evidence="1" id="KW-0732">Signal</keyword>
<proteinExistence type="predicted"/>
<feature type="signal peptide" evidence="1">
    <location>
        <begin position="1"/>
        <end position="18"/>
    </location>
</feature>
<feature type="domain" description="Beta-lactamase-related" evidence="2">
    <location>
        <begin position="38"/>
        <end position="349"/>
    </location>
</feature>
<dbReference type="EMBL" id="VATY01000001">
    <property type="protein sequence ID" value="TMM59301.1"/>
    <property type="molecule type" value="Genomic_DNA"/>
</dbReference>